<dbReference type="Gene3D" id="2.40.320.10">
    <property type="entry name" value="Hypothetical Protein Pfu-838710-001"/>
    <property type="match status" value="1"/>
</dbReference>
<dbReference type="PANTHER" id="PTHR40114:SF1">
    <property type="entry name" value="SLR0698 PROTEIN"/>
    <property type="match status" value="1"/>
</dbReference>
<protein>
    <submittedName>
        <fullName evidence="3">Adenylate cyclase</fullName>
    </submittedName>
</protein>
<dbReference type="InterPro" id="IPR033469">
    <property type="entry name" value="CYTH-like_dom_sf"/>
</dbReference>
<dbReference type="InterPro" id="IPR023577">
    <property type="entry name" value="CYTH_domain"/>
</dbReference>
<dbReference type="STRING" id="1969733.B5V00_06525"/>
<sequence length="159" mass="18327">MALEIERKFLLRNDSWKVGAQGVAYRQGYLSLDPQRTVRVRIAGDRGFLTVKGATRGCVRSEYEYPIPLEQARQLLDELCHRPQIEKTRYRVPHAGLVWEIDEFHGANEGLVLAEVELDRPDQPVVLPDWVGEEVTGDERYYNACLSRTPFSSWPQRRG</sequence>
<organism evidence="3 4">
    <name type="scientific">Geothermobacter hydrogeniphilus</name>
    <dbReference type="NCBI Taxonomy" id="1969733"/>
    <lineage>
        <taxon>Bacteria</taxon>
        <taxon>Pseudomonadati</taxon>
        <taxon>Thermodesulfobacteriota</taxon>
        <taxon>Desulfuromonadia</taxon>
        <taxon>Desulfuromonadales</taxon>
        <taxon>Geothermobacteraceae</taxon>
        <taxon>Geothermobacter</taxon>
    </lineage>
</organism>
<dbReference type="InterPro" id="IPR012042">
    <property type="entry name" value="NeuTTM/CthTTM-like"/>
</dbReference>
<evidence type="ECO:0000313" key="3">
    <source>
        <dbReference type="EMBL" id="ORJ61287.1"/>
    </source>
</evidence>
<dbReference type="OrthoDB" id="9805588at2"/>
<dbReference type="SUPFAM" id="SSF55154">
    <property type="entry name" value="CYTH-like phosphatases"/>
    <property type="match status" value="1"/>
</dbReference>
<proteinExistence type="predicted"/>
<feature type="domain" description="CYTH" evidence="2">
    <location>
        <begin position="2"/>
        <end position="148"/>
    </location>
</feature>
<dbReference type="PANTHER" id="PTHR40114">
    <property type="entry name" value="SLR0698 PROTEIN"/>
    <property type="match status" value="1"/>
</dbReference>
<evidence type="ECO:0000256" key="1">
    <source>
        <dbReference type="PIRSR" id="PIRSR016487-1"/>
    </source>
</evidence>
<keyword evidence="4" id="KW-1185">Reference proteome</keyword>
<accession>A0A1X0Y838</accession>
<gene>
    <name evidence="3" type="ORF">B5V00_06525</name>
</gene>
<dbReference type="Proteomes" id="UP000193136">
    <property type="component" value="Unassembled WGS sequence"/>
</dbReference>
<feature type="active site" description="Proton acceptor" evidence="1">
    <location>
        <position position="29"/>
    </location>
</feature>
<dbReference type="PROSITE" id="PS51707">
    <property type="entry name" value="CYTH"/>
    <property type="match status" value="1"/>
</dbReference>
<dbReference type="AlphaFoldDB" id="A0A1X0Y838"/>
<dbReference type="SMART" id="SM01118">
    <property type="entry name" value="CYTH"/>
    <property type="match status" value="1"/>
</dbReference>
<dbReference type="RefSeq" id="WP_085009966.1">
    <property type="nucleotide sequence ID" value="NZ_NAAD01000006.1"/>
</dbReference>
<name>A0A1X0Y838_9BACT</name>
<dbReference type="Pfam" id="PF01928">
    <property type="entry name" value="CYTH"/>
    <property type="match status" value="1"/>
</dbReference>
<evidence type="ECO:0000259" key="2">
    <source>
        <dbReference type="PROSITE" id="PS51707"/>
    </source>
</evidence>
<reference evidence="3 4" key="1">
    <citation type="submission" date="2017-03" db="EMBL/GenBank/DDBJ databases">
        <title>Genome sequence of Geothermobacter sp. EPR-M, Deep-Sea Iron Reducer.</title>
        <authorList>
            <person name="Tully B."/>
            <person name="Savalia P."/>
            <person name="Abuyen K."/>
            <person name="Baughan C."/>
            <person name="Romero E."/>
            <person name="Ronkowski C."/>
            <person name="Torres B."/>
            <person name="Tremblay J."/>
            <person name="Trujillo A."/>
            <person name="Tyler M."/>
            <person name="Perez-Rodriguez I."/>
            <person name="Amend J."/>
        </authorList>
    </citation>
    <scope>NUCLEOTIDE SEQUENCE [LARGE SCALE GENOMIC DNA]</scope>
    <source>
        <strain evidence="3 4">EPR-M</strain>
    </source>
</reference>
<dbReference type="CDD" id="cd07891">
    <property type="entry name" value="CYTH-like_CthTTM-like_1"/>
    <property type="match status" value="1"/>
</dbReference>
<dbReference type="PIRSF" id="PIRSF016487">
    <property type="entry name" value="CYTH_UCP016487"/>
    <property type="match status" value="1"/>
</dbReference>
<comment type="caution">
    <text evidence="3">The sequence shown here is derived from an EMBL/GenBank/DDBJ whole genome shotgun (WGS) entry which is preliminary data.</text>
</comment>
<dbReference type="EMBL" id="NAAD01000006">
    <property type="protein sequence ID" value="ORJ61287.1"/>
    <property type="molecule type" value="Genomic_DNA"/>
</dbReference>
<evidence type="ECO:0000313" key="4">
    <source>
        <dbReference type="Proteomes" id="UP000193136"/>
    </source>
</evidence>